<reference evidence="1 2" key="1">
    <citation type="submission" date="2019-03" db="EMBL/GenBank/DDBJ databases">
        <title>Single cell metagenomics reveals metabolic interactions within the superorganism composed of flagellate Streblomastix strix and complex community of Bacteroidetes bacteria on its surface.</title>
        <authorList>
            <person name="Treitli S.C."/>
            <person name="Kolisko M."/>
            <person name="Husnik F."/>
            <person name="Keeling P."/>
            <person name="Hampl V."/>
        </authorList>
    </citation>
    <scope>NUCLEOTIDE SEQUENCE [LARGE SCALE GENOMIC DNA]</scope>
    <source>
        <strain evidence="1">ST1C</strain>
    </source>
</reference>
<feature type="non-terminal residue" evidence="1">
    <location>
        <position position="1"/>
    </location>
</feature>
<evidence type="ECO:0000313" key="1">
    <source>
        <dbReference type="EMBL" id="KAA6372159.1"/>
    </source>
</evidence>
<protein>
    <submittedName>
        <fullName evidence="1">Uncharacterized protein</fullName>
    </submittedName>
</protein>
<comment type="caution">
    <text evidence="1">The sequence shown here is derived from an EMBL/GenBank/DDBJ whole genome shotgun (WGS) entry which is preliminary data.</text>
</comment>
<dbReference type="Proteomes" id="UP000324800">
    <property type="component" value="Unassembled WGS sequence"/>
</dbReference>
<sequence length="36" mass="3993">RTNLLYVQKSDSDYLGLVREGNPNICGFVGAEDADY</sequence>
<organism evidence="1 2">
    <name type="scientific">Streblomastix strix</name>
    <dbReference type="NCBI Taxonomy" id="222440"/>
    <lineage>
        <taxon>Eukaryota</taxon>
        <taxon>Metamonada</taxon>
        <taxon>Preaxostyla</taxon>
        <taxon>Oxymonadida</taxon>
        <taxon>Streblomastigidae</taxon>
        <taxon>Streblomastix</taxon>
    </lineage>
</organism>
<proteinExistence type="predicted"/>
<name>A0A5J4UNW3_9EUKA</name>
<dbReference type="EMBL" id="SNRW01013847">
    <property type="protein sequence ID" value="KAA6372159.1"/>
    <property type="molecule type" value="Genomic_DNA"/>
</dbReference>
<evidence type="ECO:0000313" key="2">
    <source>
        <dbReference type="Proteomes" id="UP000324800"/>
    </source>
</evidence>
<gene>
    <name evidence="1" type="ORF">EZS28_032313</name>
</gene>
<dbReference type="AlphaFoldDB" id="A0A5J4UNW3"/>
<accession>A0A5J4UNW3</accession>